<organism evidence="2 3">
    <name type="scientific">Bodo saltans</name>
    <name type="common">Flagellated protozoan</name>
    <dbReference type="NCBI Taxonomy" id="75058"/>
    <lineage>
        <taxon>Eukaryota</taxon>
        <taxon>Discoba</taxon>
        <taxon>Euglenozoa</taxon>
        <taxon>Kinetoplastea</taxon>
        <taxon>Metakinetoplastina</taxon>
        <taxon>Eubodonida</taxon>
        <taxon>Bodonidae</taxon>
        <taxon>Bodo</taxon>
    </lineage>
</organism>
<evidence type="ECO:0000313" key="2">
    <source>
        <dbReference type="EMBL" id="CUF63681.1"/>
    </source>
</evidence>
<dbReference type="PANTHER" id="PTHR46656">
    <property type="entry name" value="PUTATIVE-RELATED"/>
    <property type="match status" value="1"/>
</dbReference>
<feature type="transmembrane region" description="Helical" evidence="1">
    <location>
        <begin position="55"/>
        <end position="75"/>
    </location>
</feature>
<keyword evidence="1" id="KW-0472">Membrane</keyword>
<keyword evidence="1" id="KW-1133">Transmembrane helix</keyword>
<dbReference type="Gene3D" id="3.40.50.2000">
    <property type="entry name" value="Glycogen Phosphorylase B"/>
    <property type="match status" value="1"/>
</dbReference>
<dbReference type="EMBL" id="CYKH01000373">
    <property type="protein sequence ID" value="CUF63681.1"/>
    <property type="molecule type" value="Genomic_DNA"/>
</dbReference>
<dbReference type="Proteomes" id="UP000051952">
    <property type="component" value="Unassembled WGS sequence"/>
</dbReference>
<dbReference type="VEuPathDB" id="TriTrypDB:BSAL_64295"/>
<proteinExistence type="predicted"/>
<dbReference type="PANTHER" id="PTHR46656:SF3">
    <property type="entry name" value="PUTATIVE-RELATED"/>
    <property type="match status" value="1"/>
</dbReference>
<dbReference type="GO" id="GO:0016740">
    <property type="term" value="F:transferase activity"/>
    <property type="evidence" value="ECO:0007669"/>
    <property type="project" value="UniProtKB-KW"/>
</dbReference>
<gene>
    <name evidence="2" type="ORF">BSAL_64295</name>
</gene>
<dbReference type="Pfam" id="PF13692">
    <property type="entry name" value="Glyco_trans_1_4"/>
    <property type="match status" value="1"/>
</dbReference>
<evidence type="ECO:0000256" key="1">
    <source>
        <dbReference type="SAM" id="Phobius"/>
    </source>
</evidence>
<keyword evidence="2" id="KW-0808">Transferase</keyword>
<accession>A0A0S4IVQ4</accession>
<keyword evidence="1" id="KW-0812">Transmembrane</keyword>
<keyword evidence="3" id="KW-1185">Reference proteome</keyword>
<evidence type="ECO:0000313" key="3">
    <source>
        <dbReference type="Proteomes" id="UP000051952"/>
    </source>
</evidence>
<dbReference type="SUPFAM" id="SSF53756">
    <property type="entry name" value="UDP-Glycosyltransferase/glycogen phosphorylase"/>
    <property type="match status" value="1"/>
</dbReference>
<dbReference type="OrthoDB" id="2193793at2759"/>
<reference evidence="3" key="1">
    <citation type="submission" date="2015-09" db="EMBL/GenBank/DDBJ databases">
        <authorList>
            <consortium name="Pathogen Informatics"/>
        </authorList>
    </citation>
    <scope>NUCLEOTIDE SEQUENCE [LARGE SCALE GENOMIC DNA]</scope>
    <source>
        <strain evidence="3">Lake Konstanz</strain>
    </source>
</reference>
<name>A0A0S4IVQ4_BODSA</name>
<protein>
    <submittedName>
        <fullName evidence="2">Glycosyltransferase, putative</fullName>
    </submittedName>
</protein>
<sequence>MRNFFLISNFKKNNEGYIIMRRAGIDANGSAHAAIHVAASLPKRHRGGASSISKGSLLIGSVLMALVFATIWWGLTYPSPARIVNHRNLDATKSPQRITTPPLQNDARVVERLLTPTPRHDEQQQQLLVVVLLSTDELETRHRCDAGAAVLIHAIASQPRHIRPPNLSSPTVIFLPPATAVTSDVAETRTAQVRHTLEMWHQVFLDRGNSTTATNPVTLWVPEEVLLDIAALARITNKYPSDTPTQQQDSTSIDEAPLMLKDLVGWVQQALRFANGITSAQWLIPLSSSKVTTDWTIAIDGLRIIRRIGAVEGDDDEISVMPRFHGFPYGYEGPAEGGFVSPLYGETHFIEGGLRKERLHANSIVAPRDSAAEAFASLRTIDVPHGSAGWSAPFDVVMGGIALLLQNLSGWTPRVASSKVIAESLTTSIVAASMLQCRNGSNAFTPSTPPTAGCTLYLSHRVRLTAPAERPHYVIGRCMTEGDRFSADDVRIMNDDHRIDELWVPAPFLVDALRRSGVKQSRRITVIPEPIDAAYYDAALHRTAAAAVYPSGERRFRFLSNFKWEPRKGWDVLLWAYFTAFTQADPVELVLKTYLYMDPKPRDIGRIQTRILGFVRTMLTVRRQQGKDERIIDIDKIDWGWVVANFPKISIVSEEIDAAAMPAFYAAHDAFVLPSRGEGWGLPLQEAMSVGLPCIATAWSGMLGFMNHDNSFLIGVSETEIATDNAAQFEKHHIPKLVRRWEKGSSDFSHPHDNVGRSCHRVFDGNHQRQDLQFLRAHIFGVALADDNVSLALEASLRCTSASQQQSSRTDAEPHWAVPDANHLVTALRKVFNDPNEASAVGTRGRLSIMSLFTRDSVADVVTKRLLAIGRL</sequence>
<dbReference type="AlphaFoldDB" id="A0A0S4IVQ4"/>